<sequence>MKVVAAESHLLKLTTNGGPSDSLKADSLVVPVKRNADSDDHSLSEQKPKRCRKNKGPDPSEREATKDPDEKLVGDSQNTLRGELAYPKAVADLKELLEDLIRRQDIESDADGLDLQRKFCVLKLKEYLRHQGSDGEKKDSKGEVKYRWACPAPNCSRSYSRKSHMRSHVVKSSGTDHQIPREAMSKVECCHCRDQAHDEMIMKKLKIVMEGRKEKPPPSSPATGSKVQEGYGRETIAEEEQAIMTPKSRQRAHISRIVEHLSKSTQSDTEEGSRSGHETDTHDSADLLHKSGDRKKQLCSESISSLGSDVPNTGRGRSFSPVVVSEGAHSMAPDIPRDCGNSTGSDGETAVDSESPIMQSRDRRGASTQHQPTTKLDFYHTRSPAIMQRRQFATKAWRIPGNDTPVPPHLSKPGSENEQHFSRLYQPHFDPGHQVDRSNAKDLSCPDWELVSYSGYRPSEHHQYWASAGASPFLNQSLGLTRDGTIQGHPYDSIGVPVYSHQWLQPDGRQPLYQLPEQALSLGADYYSTNAYEVPHQQIQNCFHDGLFHQNKHSEQQNNSCEQNPSGSEIYTEQNPSFDEPCANKCDGWYERKPILVARPETVV</sequence>
<evidence type="ECO:0000313" key="2">
    <source>
        <dbReference type="EMBL" id="CAF9933464.1"/>
    </source>
</evidence>
<dbReference type="EMBL" id="CAJPDS010000068">
    <property type="protein sequence ID" value="CAF9933464.1"/>
    <property type="molecule type" value="Genomic_DNA"/>
</dbReference>
<reference evidence="2" key="1">
    <citation type="submission" date="2021-03" db="EMBL/GenBank/DDBJ databases">
        <authorList>
            <person name="Tagirdzhanova G."/>
        </authorList>
    </citation>
    <scope>NUCLEOTIDE SEQUENCE</scope>
</reference>
<protein>
    <submittedName>
        <fullName evidence="2">Uncharacterized protein</fullName>
    </submittedName>
</protein>
<feature type="region of interest" description="Disordered" evidence="1">
    <location>
        <begin position="1"/>
        <end position="78"/>
    </location>
</feature>
<feature type="compositionally biased region" description="Basic and acidic residues" evidence="1">
    <location>
        <begin position="271"/>
        <end position="298"/>
    </location>
</feature>
<proteinExistence type="predicted"/>
<evidence type="ECO:0000256" key="1">
    <source>
        <dbReference type="SAM" id="MobiDB-lite"/>
    </source>
</evidence>
<feature type="compositionally biased region" description="Basic and acidic residues" evidence="1">
    <location>
        <begin position="34"/>
        <end position="48"/>
    </location>
</feature>
<dbReference type="AlphaFoldDB" id="A0A8H3G298"/>
<feature type="compositionally biased region" description="Basic and acidic residues" evidence="1">
    <location>
        <begin position="55"/>
        <end position="73"/>
    </location>
</feature>
<feature type="compositionally biased region" description="Polar residues" evidence="1">
    <location>
        <begin position="299"/>
        <end position="311"/>
    </location>
</feature>
<accession>A0A8H3G298</accession>
<feature type="region of interest" description="Disordered" evidence="1">
    <location>
        <begin position="157"/>
        <end position="178"/>
    </location>
</feature>
<comment type="caution">
    <text evidence="2">The sequence shown here is derived from an EMBL/GenBank/DDBJ whole genome shotgun (WGS) entry which is preliminary data.</text>
</comment>
<feature type="compositionally biased region" description="Basic residues" evidence="1">
    <location>
        <begin position="159"/>
        <end position="169"/>
    </location>
</feature>
<feature type="region of interest" description="Disordered" evidence="1">
    <location>
        <begin position="398"/>
        <end position="418"/>
    </location>
</feature>
<keyword evidence="3" id="KW-1185">Reference proteome</keyword>
<feature type="region of interest" description="Disordered" evidence="1">
    <location>
        <begin position="553"/>
        <end position="576"/>
    </location>
</feature>
<feature type="region of interest" description="Disordered" evidence="1">
    <location>
        <begin position="211"/>
        <end position="230"/>
    </location>
</feature>
<organism evidence="2 3">
    <name type="scientific">Heterodermia speciosa</name>
    <dbReference type="NCBI Taxonomy" id="116794"/>
    <lineage>
        <taxon>Eukaryota</taxon>
        <taxon>Fungi</taxon>
        <taxon>Dikarya</taxon>
        <taxon>Ascomycota</taxon>
        <taxon>Pezizomycotina</taxon>
        <taxon>Lecanoromycetes</taxon>
        <taxon>OSLEUM clade</taxon>
        <taxon>Lecanoromycetidae</taxon>
        <taxon>Caliciales</taxon>
        <taxon>Physciaceae</taxon>
        <taxon>Heterodermia</taxon>
    </lineage>
</organism>
<feature type="region of interest" description="Disordered" evidence="1">
    <location>
        <begin position="259"/>
        <end position="376"/>
    </location>
</feature>
<evidence type="ECO:0000313" key="3">
    <source>
        <dbReference type="Proteomes" id="UP000664521"/>
    </source>
</evidence>
<feature type="compositionally biased region" description="Polar residues" evidence="1">
    <location>
        <begin position="556"/>
        <end position="576"/>
    </location>
</feature>
<dbReference type="Proteomes" id="UP000664521">
    <property type="component" value="Unassembled WGS sequence"/>
</dbReference>
<gene>
    <name evidence="2" type="ORF">HETSPECPRED_008650</name>
</gene>
<name>A0A8H3G298_9LECA</name>